<reference evidence="2" key="1">
    <citation type="submission" date="2016-10" db="EMBL/GenBank/DDBJ databases">
        <authorList>
            <person name="Varghese N."/>
            <person name="Submissions S."/>
        </authorList>
    </citation>
    <scope>NUCLEOTIDE SEQUENCE [LARGE SCALE GENOMIC DNA]</scope>
    <source>
        <strain evidence="2">LMG 26383,CCUG 61248,R- 45681</strain>
    </source>
</reference>
<keyword evidence="2" id="KW-1185">Reference proteome</keyword>
<evidence type="ECO:0008006" key="3">
    <source>
        <dbReference type="Google" id="ProtNLM"/>
    </source>
</evidence>
<organism evidence="1 2">
    <name type="scientific">Bosea lupini</name>
    <dbReference type="NCBI Taxonomy" id="1036779"/>
    <lineage>
        <taxon>Bacteria</taxon>
        <taxon>Pseudomonadati</taxon>
        <taxon>Pseudomonadota</taxon>
        <taxon>Alphaproteobacteria</taxon>
        <taxon>Hyphomicrobiales</taxon>
        <taxon>Boseaceae</taxon>
        <taxon>Bosea</taxon>
    </lineage>
</organism>
<dbReference type="Pfam" id="PF11367">
    <property type="entry name" value="Tail_completion_gp17"/>
    <property type="match status" value="1"/>
</dbReference>
<dbReference type="Gene3D" id="3.30.2000.30">
    <property type="match status" value="1"/>
</dbReference>
<dbReference type="RefSeq" id="WP_091831014.1">
    <property type="nucleotide sequence ID" value="NZ_FOAN01000002.1"/>
</dbReference>
<gene>
    <name evidence="1" type="ORF">SAMN04515666_102190</name>
</gene>
<dbReference type="InterPro" id="IPR021508">
    <property type="entry name" value="Gp17-like"/>
</dbReference>
<dbReference type="AlphaFoldDB" id="A0A1H7KGC8"/>
<dbReference type="EMBL" id="FOAN01000002">
    <property type="protein sequence ID" value="SEK85584.1"/>
    <property type="molecule type" value="Genomic_DNA"/>
</dbReference>
<protein>
    <recommendedName>
        <fullName evidence="3">DUF3168 domain-containing protein</fullName>
    </recommendedName>
</protein>
<dbReference type="InterPro" id="IPR053745">
    <property type="entry name" value="Viral_Tail_Comp_sf"/>
</dbReference>
<evidence type="ECO:0000313" key="2">
    <source>
        <dbReference type="Proteomes" id="UP000199664"/>
    </source>
</evidence>
<dbReference type="OrthoDB" id="7630456at2"/>
<accession>A0A1H7KGC8</accession>
<sequence length="136" mass="14421">MSDAILPLRRAVHAHLSVDAELTALIGAGRIHDEPPRAASGLYVVHGEVAAEDWSTGSDRGCEQKLSLVVWAGESASSRKALEAAARIVASLEGAVLVPEGHRLANLTWLSSKLARDPKTHLPTVTLTFRAVTDAL</sequence>
<evidence type="ECO:0000313" key="1">
    <source>
        <dbReference type="EMBL" id="SEK85584.1"/>
    </source>
</evidence>
<dbReference type="STRING" id="1036779.SAMN04515666_102190"/>
<dbReference type="Proteomes" id="UP000199664">
    <property type="component" value="Unassembled WGS sequence"/>
</dbReference>
<name>A0A1H7KGC8_9HYPH</name>
<proteinExistence type="predicted"/>